<accession>A0AAE1JTP2</accession>
<dbReference type="Proteomes" id="UP001293593">
    <property type="component" value="Unassembled WGS sequence"/>
</dbReference>
<gene>
    <name evidence="2" type="ORF">QN277_017310</name>
</gene>
<organism evidence="2 3">
    <name type="scientific">Acacia crassicarpa</name>
    <name type="common">northern wattle</name>
    <dbReference type="NCBI Taxonomy" id="499986"/>
    <lineage>
        <taxon>Eukaryota</taxon>
        <taxon>Viridiplantae</taxon>
        <taxon>Streptophyta</taxon>
        <taxon>Embryophyta</taxon>
        <taxon>Tracheophyta</taxon>
        <taxon>Spermatophyta</taxon>
        <taxon>Magnoliopsida</taxon>
        <taxon>eudicotyledons</taxon>
        <taxon>Gunneridae</taxon>
        <taxon>Pentapetalae</taxon>
        <taxon>rosids</taxon>
        <taxon>fabids</taxon>
        <taxon>Fabales</taxon>
        <taxon>Fabaceae</taxon>
        <taxon>Caesalpinioideae</taxon>
        <taxon>mimosoid clade</taxon>
        <taxon>Acacieae</taxon>
        <taxon>Acacia</taxon>
    </lineage>
</organism>
<dbReference type="SUPFAM" id="SSF53098">
    <property type="entry name" value="Ribonuclease H-like"/>
    <property type="match status" value="1"/>
</dbReference>
<feature type="domain" description="RNase H type-1" evidence="1">
    <location>
        <begin position="2"/>
        <end position="74"/>
    </location>
</feature>
<dbReference type="AlphaFoldDB" id="A0AAE1JTP2"/>
<dbReference type="EMBL" id="JAWXYG010000004">
    <property type="protein sequence ID" value="KAK4274018.1"/>
    <property type="molecule type" value="Genomic_DNA"/>
</dbReference>
<dbReference type="GO" id="GO:0004523">
    <property type="term" value="F:RNA-DNA hybrid ribonuclease activity"/>
    <property type="evidence" value="ECO:0007669"/>
    <property type="project" value="InterPro"/>
</dbReference>
<evidence type="ECO:0000313" key="3">
    <source>
        <dbReference type="Proteomes" id="UP001293593"/>
    </source>
</evidence>
<keyword evidence="3" id="KW-1185">Reference proteome</keyword>
<proteinExistence type="predicted"/>
<dbReference type="InterPro" id="IPR012337">
    <property type="entry name" value="RNaseH-like_sf"/>
</dbReference>
<dbReference type="Gene3D" id="3.30.420.10">
    <property type="entry name" value="Ribonuclease H-like superfamily/Ribonuclease H"/>
    <property type="match status" value="1"/>
</dbReference>
<dbReference type="InterPro" id="IPR002156">
    <property type="entry name" value="RNaseH_domain"/>
</dbReference>
<dbReference type="CDD" id="cd06222">
    <property type="entry name" value="RNase_H_like"/>
    <property type="match status" value="1"/>
</dbReference>
<evidence type="ECO:0000313" key="2">
    <source>
        <dbReference type="EMBL" id="KAK4274018.1"/>
    </source>
</evidence>
<dbReference type="Pfam" id="PF13456">
    <property type="entry name" value="RVT_3"/>
    <property type="match status" value="1"/>
</dbReference>
<sequence length="109" mass="12515">MLLGLNLAWDEGFRRVLVESDSRILVMKLLQRKHDRYSTMVYQQIIEMLARDWEVKIAHVPRIQNALADGLAKEGLKSSSILSNCPRDLWRVLSNECMGLVPQFSSSNI</sequence>
<comment type="caution">
    <text evidence="2">The sequence shown here is derived from an EMBL/GenBank/DDBJ whole genome shotgun (WGS) entry which is preliminary data.</text>
</comment>
<dbReference type="InterPro" id="IPR044730">
    <property type="entry name" value="RNase_H-like_dom_plant"/>
</dbReference>
<dbReference type="InterPro" id="IPR053151">
    <property type="entry name" value="RNase_H-like"/>
</dbReference>
<protein>
    <recommendedName>
        <fullName evidence="1">RNase H type-1 domain-containing protein</fullName>
    </recommendedName>
</protein>
<evidence type="ECO:0000259" key="1">
    <source>
        <dbReference type="Pfam" id="PF13456"/>
    </source>
</evidence>
<dbReference type="PANTHER" id="PTHR47723:SF24">
    <property type="entry name" value="RNASE H TYPE-1 DOMAIN-CONTAINING PROTEIN"/>
    <property type="match status" value="1"/>
</dbReference>
<dbReference type="PANTHER" id="PTHR47723">
    <property type="entry name" value="OS05G0353850 PROTEIN"/>
    <property type="match status" value="1"/>
</dbReference>
<reference evidence="2" key="1">
    <citation type="submission" date="2023-10" db="EMBL/GenBank/DDBJ databases">
        <title>Chromosome-level genome of the transformable northern wattle, Acacia crassicarpa.</title>
        <authorList>
            <person name="Massaro I."/>
            <person name="Sinha N.R."/>
            <person name="Poethig S."/>
            <person name="Leichty A.R."/>
        </authorList>
    </citation>
    <scope>NUCLEOTIDE SEQUENCE</scope>
    <source>
        <strain evidence="2">Acra3RX</strain>
        <tissue evidence="2">Leaf</tissue>
    </source>
</reference>
<name>A0AAE1JTP2_9FABA</name>
<dbReference type="InterPro" id="IPR036397">
    <property type="entry name" value="RNaseH_sf"/>
</dbReference>
<dbReference type="GO" id="GO:0003676">
    <property type="term" value="F:nucleic acid binding"/>
    <property type="evidence" value="ECO:0007669"/>
    <property type="project" value="InterPro"/>
</dbReference>